<evidence type="ECO:0000259" key="4">
    <source>
        <dbReference type="PROSITE" id="PS50977"/>
    </source>
</evidence>
<evidence type="ECO:0000256" key="2">
    <source>
        <dbReference type="PROSITE-ProRule" id="PRU00335"/>
    </source>
</evidence>
<dbReference type="PROSITE" id="PS50977">
    <property type="entry name" value="HTH_TETR_2"/>
    <property type="match status" value="1"/>
</dbReference>
<feature type="domain" description="HTH tetR-type" evidence="4">
    <location>
        <begin position="18"/>
        <end position="77"/>
    </location>
</feature>
<organism evidence="5 6">
    <name type="scientific">Mycolicibacterium brumae</name>
    <dbReference type="NCBI Taxonomy" id="85968"/>
    <lineage>
        <taxon>Bacteria</taxon>
        <taxon>Bacillati</taxon>
        <taxon>Actinomycetota</taxon>
        <taxon>Actinomycetes</taxon>
        <taxon>Mycobacteriales</taxon>
        <taxon>Mycobacteriaceae</taxon>
        <taxon>Mycolicibacterium</taxon>
    </lineage>
</organism>
<protein>
    <submittedName>
        <fullName evidence="5">TetR/AcrR family transcriptional regulator</fullName>
    </submittedName>
</protein>
<feature type="compositionally biased region" description="Polar residues" evidence="3">
    <location>
        <begin position="1"/>
        <end position="10"/>
    </location>
</feature>
<dbReference type="EMBL" id="PDCN02000002">
    <property type="protein sequence ID" value="PIB77214.1"/>
    <property type="molecule type" value="Genomic_DNA"/>
</dbReference>
<dbReference type="GO" id="GO:0000976">
    <property type="term" value="F:transcription cis-regulatory region binding"/>
    <property type="evidence" value="ECO:0007669"/>
    <property type="project" value="TreeGrafter"/>
</dbReference>
<keyword evidence="1 2" id="KW-0238">DNA-binding</keyword>
<dbReference type="Proteomes" id="UP000230551">
    <property type="component" value="Unassembled WGS sequence"/>
</dbReference>
<name>A0A2G5PGW8_9MYCO</name>
<dbReference type="InterPro" id="IPR001647">
    <property type="entry name" value="HTH_TetR"/>
</dbReference>
<dbReference type="Gene3D" id="1.10.357.10">
    <property type="entry name" value="Tetracycline Repressor, domain 2"/>
    <property type="match status" value="1"/>
</dbReference>
<dbReference type="InterPro" id="IPR050109">
    <property type="entry name" value="HTH-type_TetR-like_transc_reg"/>
</dbReference>
<proteinExistence type="predicted"/>
<dbReference type="AlphaFoldDB" id="A0A2G5PGW8"/>
<evidence type="ECO:0000313" key="5">
    <source>
        <dbReference type="EMBL" id="PIB77214.1"/>
    </source>
</evidence>
<gene>
    <name evidence="5" type="ORF">CQY22_002915</name>
</gene>
<comment type="caution">
    <text evidence="2">Lacks conserved residue(s) required for the propagation of feature annotation.</text>
</comment>
<dbReference type="PANTHER" id="PTHR30055">
    <property type="entry name" value="HTH-TYPE TRANSCRIPTIONAL REGULATOR RUTR"/>
    <property type="match status" value="1"/>
</dbReference>
<feature type="region of interest" description="Disordered" evidence="3">
    <location>
        <begin position="1"/>
        <end position="20"/>
    </location>
</feature>
<dbReference type="STRING" id="85968.GCA_900073015_01369"/>
<dbReference type="SUPFAM" id="SSF46689">
    <property type="entry name" value="Homeodomain-like"/>
    <property type="match status" value="1"/>
</dbReference>
<evidence type="ECO:0000256" key="1">
    <source>
        <dbReference type="ARBA" id="ARBA00023125"/>
    </source>
</evidence>
<dbReference type="PANTHER" id="PTHR30055:SF226">
    <property type="entry name" value="HTH-TYPE TRANSCRIPTIONAL REGULATOR PKSA"/>
    <property type="match status" value="1"/>
</dbReference>
<dbReference type="RefSeq" id="WP_090587843.1">
    <property type="nucleotide sequence ID" value="NZ_CP104302.1"/>
</dbReference>
<keyword evidence="6" id="KW-1185">Reference proteome</keyword>
<accession>A0A2G5PGW8</accession>
<dbReference type="GO" id="GO:0003700">
    <property type="term" value="F:DNA-binding transcription factor activity"/>
    <property type="evidence" value="ECO:0007669"/>
    <property type="project" value="TreeGrafter"/>
</dbReference>
<comment type="caution">
    <text evidence="5">The sequence shown here is derived from an EMBL/GenBank/DDBJ whole genome shotgun (WGS) entry which is preliminary data.</text>
</comment>
<dbReference type="OrthoDB" id="116659at2"/>
<dbReference type="Pfam" id="PF00440">
    <property type="entry name" value="TetR_N"/>
    <property type="match status" value="1"/>
</dbReference>
<evidence type="ECO:0000256" key="3">
    <source>
        <dbReference type="SAM" id="MobiDB-lite"/>
    </source>
</evidence>
<sequence>MFTEQVQPKSTGRAAQRERTRAGVLEAAQRLFAEQGFRATTIRQIATAAGVSVGTVMAVGDKDALLVAVFDRRIGAVHEARADGREAPPSGTPAARIGALVQPFLDMFGADPALAREYGAILARGTTRAEVFTDLAVALTAEFAAVFRDAGLGADAESAGRAAYLAYLGLLMASPSLRTGMGSIRDQLEDVVGLLADRDSKDPHPKSI</sequence>
<evidence type="ECO:0000313" key="6">
    <source>
        <dbReference type="Proteomes" id="UP000230551"/>
    </source>
</evidence>
<dbReference type="InterPro" id="IPR009057">
    <property type="entry name" value="Homeodomain-like_sf"/>
</dbReference>
<reference evidence="5 6" key="1">
    <citation type="journal article" date="2017" name="Infect. Genet. Evol.">
        <title>The new phylogeny of the genus Mycobacterium: The old and the news.</title>
        <authorList>
            <person name="Tortoli E."/>
            <person name="Fedrizzi T."/>
            <person name="Meehan C.J."/>
            <person name="Trovato A."/>
            <person name="Grottola A."/>
            <person name="Giacobazzi E."/>
            <person name="Serpini G.F."/>
            <person name="Tagliazucchi S."/>
            <person name="Fabio A."/>
            <person name="Bettua C."/>
            <person name="Bertorelli R."/>
            <person name="Frascaro F."/>
            <person name="De Sanctis V."/>
            <person name="Pecorari M."/>
            <person name="Jousson O."/>
            <person name="Segata N."/>
            <person name="Cirillo D.M."/>
        </authorList>
    </citation>
    <scope>NUCLEOTIDE SEQUENCE [LARGE SCALE GENOMIC DNA]</scope>
    <source>
        <strain evidence="5 6">CIP1034565</strain>
    </source>
</reference>